<feature type="transmembrane region" description="Helical" evidence="13">
    <location>
        <begin position="34"/>
        <end position="54"/>
    </location>
</feature>
<dbReference type="InterPro" id="IPR036890">
    <property type="entry name" value="HATPase_C_sf"/>
</dbReference>
<evidence type="ECO:0000256" key="12">
    <source>
        <dbReference type="ARBA" id="ARBA00023136"/>
    </source>
</evidence>
<gene>
    <name evidence="15" type="ORF">SM124_20560</name>
</gene>
<evidence type="ECO:0000256" key="7">
    <source>
        <dbReference type="ARBA" id="ARBA00022741"/>
    </source>
</evidence>
<dbReference type="Gene3D" id="3.30.565.10">
    <property type="entry name" value="Histidine kinase-like ATPase, C-terminal domain"/>
    <property type="match status" value="1"/>
</dbReference>
<evidence type="ECO:0000256" key="2">
    <source>
        <dbReference type="ARBA" id="ARBA00004651"/>
    </source>
</evidence>
<reference evidence="15 16" key="1">
    <citation type="submission" date="2023-11" db="EMBL/GenBank/DDBJ databases">
        <title>Bacillus jintuensis, isolated from a mudflat on the Beibu Gulf coast.</title>
        <authorList>
            <person name="Li M."/>
        </authorList>
    </citation>
    <scope>NUCLEOTIDE SEQUENCE [LARGE SCALE GENOMIC DNA]</scope>
    <source>
        <strain evidence="15 16">31A1R</strain>
    </source>
</reference>
<protein>
    <recommendedName>
        <fullName evidence="3">histidine kinase</fullName>
        <ecNumber evidence="3">2.7.13.3</ecNumber>
    </recommendedName>
</protein>
<keyword evidence="8 15" id="KW-0418">Kinase</keyword>
<dbReference type="PRINTS" id="PR00344">
    <property type="entry name" value="BCTRLSENSOR"/>
</dbReference>
<evidence type="ECO:0000259" key="14">
    <source>
        <dbReference type="PROSITE" id="PS50109"/>
    </source>
</evidence>
<comment type="caution">
    <text evidence="15">The sequence shown here is derived from an EMBL/GenBank/DDBJ whole genome shotgun (WGS) entry which is preliminary data.</text>
</comment>
<dbReference type="InterPro" id="IPR003594">
    <property type="entry name" value="HATPase_dom"/>
</dbReference>
<evidence type="ECO:0000256" key="1">
    <source>
        <dbReference type="ARBA" id="ARBA00000085"/>
    </source>
</evidence>
<dbReference type="EC" id="2.7.13.3" evidence="3"/>
<accession>A0ABU5J3X7</accession>
<sequence length="331" mass="38591">MKLFIRDHLPLVIIHIIQLFLVLLIYWLDGYRNLPTAFYSIFLGMSILTGYLLYRYIRLRSFYNRLSNPMETLDESINKNGNALLAEQLNDLLKHQYRLYQQQMKLGEKKRDQHIAFMNLWVHQMKTPLSVIDLITQEEDDPRFRSIKEEADRMGKGIEMALYAARLDAFEQDFAVESVHLRKIIERVLQENKRLFIRNKVFPTVEISEHIIVESDAKWLAFILNQLITNAVKYTANLHHTITILAKLEEQEMILEVKDYGVGIPSSDINRVFQPFYTGENGRNFGESTGMGLYLTSEACKHLGHKIEVQSEVGQGTTVRIAFQSYILEDD</sequence>
<feature type="domain" description="Histidine kinase" evidence="14">
    <location>
        <begin position="120"/>
        <end position="327"/>
    </location>
</feature>
<proteinExistence type="predicted"/>
<evidence type="ECO:0000256" key="8">
    <source>
        <dbReference type="ARBA" id="ARBA00022777"/>
    </source>
</evidence>
<dbReference type="Proteomes" id="UP001290455">
    <property type="component" value="Unassembled WGS sequence"/>
</dbReference>
<name>A0ABU5J3X7_9BACI</name>
<evidence type="ECO:0000256" key="5">
    <source>
        <dbReference type="ARBA" id="ARBA00022679"/>
    </source>
</evidence>
<keyword evidence="4" id="KW-1003">Cell membrane</keyword>
<dbReference type="InterPro" id="IPR004358">
    <property type="entry name" value="Sig_transdc_His_kin-like_C"/>
</dbReference>
<dbReference type="InterPro" id="IPR050351">
    <property type="entry name" value="BphY/WalK/GraS-like"/>
</dbReference>
<keyword evidence="9" id="KW-0067">ATP-binding</keyword>
<dbReference type="PROSITE" id="PS50109">
    <property type="entry name" value="HIS_KIN"/>
    <property type="match status" value="1"/>
</dbReference>
<dbReference type="RefSeq" id="WP_322448393.1">
    <property type="nucleotide sequence ID" value="NZ_JAXOFX010000020.1"/>
</dbReference>
<evidence type="ECO:0000256" key="9">
    <source>
        <dbReference type="ARBA" id="ARBA00022840"/>
    </source>
</evidence>
<dbReference type="GO" id="GO:0004673">
    <property type="term" value="F:protein histidine kinase activity"/>
    <property type="evidence" value="ECO:0007669"/>
    <property type="project" value="UniProtKB-EC"/>
</dbReference>
<dbReference type="EMBL" id="JAXOFX010000020">
    <property type="protein sequence ID" value="MDZ5474099.1"/>
    <property type="molecule type" value="Genomic_DNA"/>
</dbReference>
<keyword evidence="16" id="KW-1185">Reference proteome</keyword>
<evidence type="ECO:0000313" key="15">
    <source>
        <dbReference type="EMBL" id="MDZ5474099.1"/>
    </source>
</evidence>
<keyword evidence="11" id="KW-0902">Two-component regulatory system</keyword>
<comment type="catalytic activity">
    <reaction evidence="1">
        <text>ATP + protein L-histidine = ADP + protein N-phospho-L-histidine.</text>
        <dbReference type="EC" id="2.7.13.3"/>
    </reaction>
</comment>
<dbReference type="SUPFAM" id="SSF55874">
    <property type="entry name" value="ATPase domain of HSP90 chaperone/DNA topoisomerase II/histidine kinase"/>
    <property type="match status" value="1"/>
</dbReference>
<dbReference type="PANTHER" id="PTHR45453:SF2">
    <property type="entry name" value="HISTIDINE KINASE"/>
    <property type="match status" value="1"/>
</dbReference>
<evidence type="ECO:0000256" key="6">
    <source>
        <dbReference type="ARBA" id="ARBA00022692"/>
    </source>
</evidence>
<dbReference type="PANTHER" id="PTHR45453">
    <property type="entry name" value="PHOSPHATE REGULON SENSOR PROTEIN PHOR"/>
    <property type="match status" value="1"/>
</dbReference>
<evidence type="ECO:0000256" key="11">
    <source>
        <dbReference type="ARBA" id="ARBA00023012"/>
    </source>
</evidence>
<keyword evidence="5 15" id="KW-0808">Transferase</keyword>
<evidence type="ECO:0000256" key="10">
    <source>
        <dbReference type="ARBA" id="ARBA00022989"/>
    </source>
</evidence>
<evidence type="ECO:0000256" key="13">
    <source>
        <dbReference type="SAM" id="Phobius"/>
    </source>
</evidence>
<keyword evidence="12 13" id="KW-0472">Membrane</keyword>
<keyword evidence="7" id="KW-0547">Nucleotide-binding</keyword>
<dbReference type="Pfam" id="PF02518">
    <property type="entry name" value="HATPase_c"/>
    <property type="match status" value="1"/>
</dbReference>
<dbReference type="InterPro" id="IPR005467">
    <property type="entry name" value="His_kinase_dom"/>
</dbReference>
<comment type="subcellular location">
    <subcellularLocation>
        <location evidence="2">Cell membrane</location>
        <topology evidence="2">Multi-pass membrane protein</topology>
    </subcellularLocation>
</comment>
<evidence type="ECO:0000256" key="4">
    <source>
        <dbReference type="ARBA" id="ARBA00022475"/>
    </source>
</evidence>
<organism evidence="15 16">
    <name type="scientific">Robertmurraya mangrovi</name>
    <dbReference type="NCBI Taxonomy" id="3098077"/>
    <lineage>
        <taxon>Bacteria</taxon>
        <taxon>Bacillati</taxon>
        <taxon>Bacillota</taxon>
        <taxon>Bacilli</taxon>
        <taxon>Bacillales</taxon>
        <taxon>Bacillaceae</taxon>
        <taxon>Robertmurraya</taxon>
    </lineage>
</organism>
<evidence type="ECO:0000256" key="3">
    <source>
        <dbReference type="ARBA" id="ARBA00012438"/>
    </source>
</evidence>
<evidence type="ECO:0000313" key="16">
    <source>
        <dbReference type="Proteomes" id="UP001290455"/>
    </source>
</evidence>
<keyword evidence="6 13" id="KW-0812">Transmembrane</keyword>
<dbReference type="SMART" id="SM00387">
    <property type="entry name" value="HATPase_c"/>
    <property type="match status" value="1"/>
</dbReference>
<feature type="transmembrane region" description="Helical" evidence="13">
    <location>
        <begin position="9"/>
        <end position="28"/>
    </location>
</feature>
<keyword evidence="10 13" id="KW-1133">Transmembrane helix</keyword>